<dbReference type="SMART" id="SM00354">
    <property type="entry name" value="HTH_LACI"/>
    <property type="match status" value="1"/>
</dbReference>
<dbReference type="CDD" id="cd01392">
    <property type="entry name" value="HTH_LacI"/>
    <property type="match status" value="1"/>
</dbReference>
<dbReference type="SUPFAM" id="SSF53822">
    <property type="entry name" value="Periplasmic binding protein-like I"/>
    <property type="match status" value="1"/>
</dbReference>
<feature type="domain" description="HTH cro/C1-type" evidence="6">
    <location>
        <begin position="3"/>
        <end position="36"/>
    </location>
</feature>
<dbReference type="GO" id="GO:0003677">
    <property type="term" value="F:DNA binding"/>
    <property type="evidence" value="ECO:0007669"/>
    <property type="project" value="UniProtKB-KW"/>
</dbReference>
<evidence type="ECO:0000256" key="4">
    <source>
        <dbReference type="ARBA" id="ARBA00023163"/>
    </source>
</evidence>
<dbReference type="Pfam" id="PF00356">
    <property type="entry name" value="LacI"/>
    <property type="match status" value="1"/>
</dbReference>
<dbReference type="SUPFAM" id="SSF47413">
    <property type="entry name" value="lambda repressor-like DNA-binding domains"/>
    <property type="match status" value="1"/>
</dbReference>
<dbReference type="PROSITE" id="PS50932">
    <property type="entry name" value="HTH_LACI_2"/>
    <property type="match status" value="1"/>
</dbReference>
<dbReference type="CDD" id="cd06267">
    <property type="entry name" value="PBP1_LacI_sugar_binding-like"/>
    <property type="match status" value="1"/>
</dbReference>
<dbReference type="Gene3D" id="3.40.50.2300">
    <property type="match status" value="2"/>
</dbReference>
<evidence type="ECO:0000259" key="5">
    <source>
        <dbReference type="PROSITE" id="PS50932"/>
    </source>
</evidence>
<keyword evidence="4" id="KW-0804">Transcription</keyword>
<dbReference type="InterPro" id="IPR028082">
    <property type="entry name" value="Peripla_BP_I"/>
</dbReference>
<dbReference type="Gene3D" id="1.10.260.40">
    <property type="entry name" value="lambda repressor-like DNA-binding domains"/>
    <property type="match status" value="1"/>
</dbReference>
<gene>
    <name evidence="7" type="ORF">WAT24_00660</name>
</gene>
<dbReference type="InterPro" id="IPR010982">
    <property type="entry name" value="Lambda_DNA-bd_dom_sf"/>
</dbReference>
<evidence type="ECO:0000256" key="1">
    <source>
        <dbReference type="ARBA" id="ARBA00022491"/>
    </source>
</evidence>
<evidence type="ECO:0000259" key="6">
    <source>
        <dbReference type="PROSITE" id="PS50943"/>
    </source>
</evidence>
<dbReference type="EMBL" id="JBBBNY010000001">
    <property type="protein sequence ID" value="MEI7035261.1"/>
    <property type="molecule type" value="Genomic_DNA"/>
</dbReference>
<evidence type="ECO:0000256" key="2">
    <source>
        <dbReference type="ARBA" id="ARBA00023015"/>
    </source>
</evidence>
<dbReference type="Pfam" id="PF13377">
    <property type="entry name" value="Peripla_BP_3"/>
    <property type="match status" value="1"/>
</dbReference>
<dbReference type="PROSITE" id="PS00356">
    <property type="entry name" value="HTH_LACI_1"/>
    <property type="match status" value="1"/>
</dbReference>
<keyword evidence="1" id="KW-0678">Repressor</keyword>
<dbReference type="PROSITE" id="PS50943">
    <property type="entry name" value="HTH_CROC1"/>
    <property type="match status" value="1"/>
</dbReference>
<sequence length="339" mass="36352">MVTIKDVAREAGVSVASVSRALNGHRGVTPETVERIREIATRLRYVPHVAARSLITRRTHTIGALLPDLHGEFFSELIRGLDQAARARGLHLLVSSSHDSIEEAATALRAMQGRVDGLVILSPRVDAPFLRANLPETTPAVLLNSAVRSPAYDVLNVDNYGGAYAMMRHLLREVGHAHVAFVSGPAANFDARERERGYRAAMTHYAPGVACDVVPGEFTEESGYAAATTLLGRPDRPRAVFAANDMMAVGCLYAFKEAGLRVPEDIALAGFDDIPIARYLTPPLTTVRVRIADLGRSALERLAERLDATDGSPNVADTLGCEVVVRGTCGAELTNASPA</sequence>
<dbReference type="InterPro" id="IPR001387">
    <property type="entry name" value="Cro/C1-type_HTH"/>
</dbReference>
<name>A0ABU8J7J5_9GAMM</name>
<comment type="caution">
    <text evidence="7">The sequence shown here is derived from an EMBL/GenBank/DDBJ whole genome shotgun (WGS) entry which is preliminary data.</text>
</comment>
<reference evidence="7 8" key="1">
    <citation type="journal article" date="2014" name="Int. J. Syst. Evol. Microbiol.">
        <title>Fulvimonas yonginensis sp. nov., isolated from greenhouse soil, and emended description of the genus Fulvimonas.</title>
        <authorList>
            <person name="Ahn J.H."/>
            <person name="Kim S.J."/>
            <person name="Weon H.Y."/>
            <person name="Hong S.B."/>
            <person name="Seok S.J."/>
            <person name="Kwon S.W."/>
        </authorList>
    </citation>
    <scope>NUCLEOTIDE SEQUENCE [LARGE SCALE GENOMIC DNA]</scope>
    <source>
        <strain evidence="7 8">KACC 16952</strain>
    </source>
</reference>
<dbReference type="InterPro" id="IPR046335">
    <property type="entry name" value="LacI/GalR-like_sensor"/>
</dbReference>
<protein>
    <submittedName>
        <fullName evidence="7">LacI family DNA-binding transcriptional regulator</fullName>
    </submittedName>
</protein>
<dbReference type="PANTHER" id="PTHR30146:SF151">
    <property type="entry name" value="HTH-TYPE TRANSCRIPTIONAL REPRESSOR CYTR"/>
    <property type="match status" value="1"/>
</dbReference>
<dbReference type="InterPro" id="IPR000843">
    <property type="entry name" value="HTH_LacI"/>
</dbReference>
<feature type="domain" description="HTH lacI-type" evidence="5">
    <location>
        <begin position="2"/>
        <end position="56"/>
    </location>
</feature>
<evidence type="ECO:0000313" key="7">
    <source>
        <dbReference type="EMBL" id="MEI7035261.1"/>
    </source>
</evidence>
<dbReference type="Proteomes" id="UP001381174">
    <property type="component" value="Unassembled WGS sequence"/>
</dbReference>
<proteinExistence type="predicted"/>
<keyword evidence="8" id="KW-1185">Reference proteome</keyword>
<dbReference type="PANTHER" id="PTHR30146">
    <property type="entry name" value="LACI-RELATED TRANSCRIPTIONAL REPRESSOR"/>
    <property type="match status" value="1"/>
</dbReference>
<evidence type="ECO:0000256" key="3">
    <source>
        <dbReference type="ARBA" id="ARBA00023125"/>
    </source>
</evidence>
<evidence type="ECO:0000313" key="8">
    <source>
        <dbReference type="Proteomes" id="UP001381174"/>
    </source>
</evidence>
<dbReference type="RefSeq" id="WP_336805877.1">
    <property type="nucleotide sequence ID" value="NZ_JBBBNY010000001.1"/>
</dbReference>
<organism evidence="7 8">
    <name type="scientific">Fulvimonas yonginensis</name>
    <dbReference type="NCBI Taxonomy" id="1495200"/>
    <lineage>
        <taxon>Bacteria</taxon>
        <taxon>Pseudomonadati</taxon>
        <taxon>Pseudomonadota</taxon>
        <taxon>Gammaproteobacteria</taxon>
        <taxon>Lysobacterales</taxon>
        <taxon>Rhodanobacteraceae</taxon>
        <taxon>Fulvimonas</taxon>
    </lineage>
</organism>
<keyword evidence="2" id="KW-0805">Transcription regulation</keyword>
<accession>A0ABU8J7J5</accession>
<keyword evidence="3 7" id="KW-0238">DNA-binding</keyword>
<dbReference type="PRINTS" id="PR00036">
    <property type="entry name" value="HTHLACI"/>
</dbReference>